<dbReference type="EMBL" id="CAJNOC010006212">
    <property type="protein sequence ID" value="CAF1072743.1"/>
    <property type="molecule type" value="Genomic_DNA"/>
</dbReference>
<gene>
    <name evidence="2" type="ORF">OXX778_LOCUS19809</name>
</gene>
<evidence type="ECO:0000256" key="1">
    <source>
        <dbReference type="SAM" id="MobiDB-lite"/>
    </source>
</evidence>
<comment type="caution">
    <text evidence="2">The sequence shown here is derived from an EMBL/GenBank/DDBJ whole genome shotgun (WGS) entry which is preliminary data.</text>
</comment>
<evidence type="ECO:0000313" key="2">
    <source>
        <dbReference type="EMBL" id="CAF1072743.1"/>
    </source>
</evidence>
<feature type="region of interest" description="Disordered" evidence="1">
    <location>
        <begin position="1"/>
        <end position="38"/>
    </location>
</feature>
<keyword evidence="3" id="KW-1185">Reference proteome</keyword>
<feature type="compositionally biased region" description="Acidic residues" evidence="1">
    <location>
        <begin position="16"/>
        <end position="33"/>
    </location>
</feature>
<sequence length="61" mass="6578">GKLDMACGGGGGGGEEVQEYEENEEAGEGEEGEDKNLEIDESLFNADDLQDLDEELEKLEV</sequence>
<organism evidence="2 3">
    <name type="scientific">Brachionus calyciflorus</name>
    <dbReference type="NCBI Taxonomy" id="104777"/>
    <lineage>
        <taxon>Eukaryota</taxon>
        <taxon>Metazoa</taxon>
        <taxon>Spiralia</taxon>
        <taxon>Gnathifera</taxon>
        <taxon>Rotifera</taxon>
        <taxon>Eurotatoria</taxon>
        <taxon>Monogononta</taxon>
        <taxon>Pseudotrocha</taxon>
        <taxon>Ploima</taxon>
        <taxon>Brachionidae</taxon>
        <taxon>Brachionus</taxon>
    </lineage>
</organism>
<dbReference type="Proteomes" id="UP000663879">
    <property type="component" value="Unassembled WGS sequence"/>
</dbReference>
<dbReference type="AlphaFoldDB" id="A0A814M0F9"/>
<accession>A0A814M0F9</accession>
<proteinExistence type="predicted"/>
<name>A0A814M0F9_9BILA</name>
<feature type="non-terminal residue" evidence="2">
    <location>
        <position position="1"/>
    </location>
</feature>
<reference evidence="2" key="1">
    <citation type="submission" date="2021-02" db="EMBL/GenBank/DDBJ databases">
        <authorList>
            <person name="Nowell W R."/>
        </authorList>
    </citation>
    <scope>NUCLEOTIDE SEQUENCE</scope>
    <source>
        <strain evidence="2">Ploen Becks lab</strain>
    </source>
</reference>
<protein>
    <submittedName>
        <fullName evidence="2">Uncharacterized protein</fullName>
    </submittedName>
</protein>
<evidence type="ECO:0000313" key="3">
    <source>
        <dbReference type="Proteomes" id="UP000663879"/>
    </source>
</evidence>